<protein>
    <submittedName>
        <fullName evidence="8">Drug/metabolite transporter (DMT)-like permease</fullName>
    </submittedName>
</protein>
<gene>
    <name evidence="8" type="ORF">J2X19_001460</name>
</gene>
<feature type="transmembrane region" description="Helical" evidence="6">
    <location>
        <begin position="149"/>
        <end position="170"/>
    </location>
</feature>
<sequence>MSLERIAPGLFAFLWSTGWIAAKFGAGVAGPMVFLSLRFGTAAVLMLLLCRLQRVPFPRDLRLMAVSMLSGVLLHGLYLGAVWWAIAQGVPAGLSGVIAALQPLLTAILAVHLIGERLSRRQKTGLLIGFAGVAVAIAPRVLAASATSIAAWAILINVLGMISVSYGTIYQKKKLGGHDLRVVVTYQYLGALFVTLPLSFLLDTWTIDFGWVFWSVLAWSVLASSIVGILLLLYLLRQGQASRAAALVYLVPALTALQALIAFGEVPSVPMVIGAGITIFGVYLTNRAV</sequence>
<dbReference type="PANTHER" id="PTHR32322">
    <property type="entry name" value="INNER MEMBRANE TRANSPORTER"/>
    <property type="match status" value="1"/>
</dbReference>
<feature type="transmembrane region" description="Helical" evidence="6">
    <location>
        <begin position="182"/>
        <end position="200"/>
    </location>
</feature>
<evidence type="ECO:0000256" key="5">
    <source>
        <dbReference type="ARBA" id="ARBA00023136"/>
    </source>
</evidence>
<feature type="transmembrane region" description="Helical" evidence="6">
    <location>
        <begin position="126"/>
        <end position="143"/>
    </location>
</feature>
<feature type="domain" description="EamA" evidence="7">
    <location>
        <begin position="11"/>
        <end position="136"/>
    </location>
</feature>
<comment type="subcellular location">
    <subcellularLocation>
        <location evidence="1">Membrane</location>
        <topology evidence="1">Multi-pass membrane protein</topology>
    </subcellularLocation>
</comment>
<feature type="transmembrane region" description="Helical" evidence="6">
    <location>
        <begin position="32"/>
        <end position="52"/>
    </location>
</feature>
<dbReference type="Pfam" id="PF00892">
    <property type="entry name" value="EamA"/>
    <property type="match status" value="2"/>
</dbReference>
<comment type="caution">
    <text evidence="8">The sequence shown here is derived from an EMBL/GenBank/DDBJ whole genome shotgun (WGS) entry which is preliminary data.</text>
</comment>
<dbReference type="SUPFAM" id="SSF103481">
    <property type="entry name" value="Multidrug resistance efflux transporter EmrE"/>
    <property type="match status" value="2"/>
</dbReference>
<evidence type="ECO:0000313" key="8">
    <source>
        <dbReference type="EMBL" id="MDR7376802.1"/>
    </source>
</evidence>
<dbReference type="PANTHER" id="PTHR32322:SF2">
    <property type="entry name" value="EAMA DOMAIN-CONTAINING PROTEIN"/>
    <property type="match status" value="1"/>
</dbReference>
<keyword evidence="4 6" id="KW-1133">Transmembrane helix</keyword>
<feature type="transmembrane region" description="Helical" evidence="6">
    <location>
        <begin position="246"/>
        <end position="263"/>
    </location>
</feature>
<evidence type="ECO:0000256" key="6">
    <source>
        <dbReference type="SAM" id="Phobius"/>
    </source>
</evidence>
<reference evidence="8 9" key="1">
    <citation type="submission" date="2023-07" db="EMBL/GenBank/DDBJ databases">
        <title>Sorghum-associated microbial communities from plants grown in Nebraska, USA.</title>
        <authorList>
            <person name="Schachtman D."/>
        </authorList>
    </citation>
    <scope>NUCLEOTIDE SEQUENCE [LARGE SCALE GENOMIC DNA]</scope>
    <source>
        <strain evidence="8 9">BE313</strain>
    </source>
</reference>
<evidence type="ECO:0000256" key="1">
    <source>
        <dbReference type="ARBA" id="ARBA00004141"/>
    </source>
</evidence>
<dbReference type="InterPro" id="IPR050638">
    <property type="entry name" value="AA-Vitamin_Transporters"/>
</dbReference>
<evidence type="ECO:0000313" key="9">
    <source>
        <dbReference type="Proteomes" id="UP001180487"/>
    </source>
</evidence>
<feature type="transmembrane region" description="Helical" evidence="6">
    <location>
        <begin position="64"/>
        <end position="86"/>
    </location>
</feature>
<name>A0ABU2C6D5_9BURK</name>
<evidence type="ECO:0000256" key="3">
    <source>
        <dbReference type="ARBA" id="ARBA00022692"/>
    </source>
</evidence>
<keyword evidence="9" id="KW-1185">Reference proteome</keyword>
<organism evidence="8 9">
    <name type="scientific">Rhodoferax ferrireducens</name>
    <dbReference type="NCBI Taxonomy" id="192843"/>
    <lineage>
        <taxon>Bacteria</taxon>
        <taxon>Pseudomonadati</taxon>
        <taxon>Pseudomonadota</taxon>
        <taxon>Betaproteobacteria</taxon>
        <taxon>Burkholderiales</taxon>
        <taxon>Comamonadaceae</taxon>
        <taxon>Rhodoferax</taxon>
    </lineage>
</organism>
<dbReference type="RefSeq" id="WP_310372004.1">
    <property type="nucleotide sequence ID" value="NZ_JAVDXT010000001.1"/>
</dbReference>
<dbReference type="InterPro" id="IPR000620">
    <property type="entry name" value="EamA_dom"/>
</dbReference>
<evidence type="ECO:0000256" key="2">
    <source>
        <dbReference type="ARBA" id="ARBA00007362"/>
    </source>
</evidence>
<feature type="domain" description="EamA" evidence="7">
    <location>
        <begin position="152"/>
        <end position="286"/>
    </location>
</feature>
<evidence type="ECO:0000259" key="7">
    <source>
        <dbReference type="Pfam" id="PF00892"/>
    </source>
</evidence>
<comment type="similarity">
    <text evidence="2">Belongs to the EamA transporter family.</text>
</comment>
<keyword evidence="3 6" id="KW-0812">Transmembrane</keyword>
<dbReference type="EMBL" id="JAVDXT010000001">
    <property type="protein sequence ID" value="MDR7376802.1"/>
    <property type="molecule type" value="Genomic_DNA"/>
</dbReference>
<feature type="transmembrane region" description="Helical" evidence="6">
    <location>
        <begin position="212"/>
        <end position="234"/>
    </location>
</feature>
<evidence type="ECO:0000256" key="4">
    <source>
        <dbReference type="ARBA" id="ARBA00022989"/>
    </source>
</evidence>
<keyword evidence="5 6" id="KW-0472">Membrane</keyword>
<feature type="transmembrane region" description="Helical" evidence="6">
    <location>
        <begin position="92"/>
        <end position="114"/>
    </location>
</feature>
<dbReference type="InterPro" id="IPR037185">
    <property type="entry name" value="EmrE-like"/>
</dbReference>
<feature type="transmembrane region" description="Helical" evidence="6">
    <location>
        <begin position="269"/>
        <end position="286"/>
    </location>
</feature>
<accession>A0ABU2C6D5</accession>
<proteinExistence type="inferred from homology"/>
<dbReference type="Proteomes" id="UP001180487">
    <property type="component" value="Unassembled WGS sequence"/>
</dbReference>